<dbReference type="EMBL" id="IACK01184690">
    <property type="protein sequence ID" value="LAA95529.1"/>
    <property type="molecule type" value="Transcribed_RNA"/>
</dbReference>
<protein>
    <submittedName>
        <fullName evidence="1">Uncharacterized protein</fullName>
    </submittedName>
</protein>
<organism evidence="1">
    <name type="scientific">Micrurus lemniscatus lemniscatus</name>
    <dbReference type="NCBI Taxonomy" id="129467"/>
    <lineage>
        <taxon>Eukaryota</taxon>
        <taxon>Metazoa</taxon>
        <taxon>Chordata</taxon>
        <taxon>Craniata</taxon>
        <taxon>Vertebrata</taxon>
        <taxon>Euteleostomi</taxon>
        <taxon>Lepidosauria</taxon>
        <taxon>Squamata</taxon>
        <taxon>Bifurcata</taxon>
        <taxon>Unidentata</taxon>
        <taxon>Episquamata</taxon>
        <taxon>Toxicofera</taxon>
        <taxon>Serpentes</taxon>
        <taxon>Colubroidea</taxon>
        <taxon>Elapidae</taxon>
        <taxon>Elapinae</taxon>
        <taxon>Micrurus</taxon>
    </lineage>
</organism>
<reference evidence="1" key="1">
    <citation type="submission" date="2017-07" db="EMBL/GenBank/DDBJ databases">
        <authorList>
            <person name="Mikheyev A."/>
            <person name="Grau M."/>
        </authorList>
    </citation>
    <scope>NUCLEOTIDE SEQUENCE</scope>
    <source>
        <tissue evidence="1">Venom_gland</tissue>
    </source>
</reference>
<evidence type="ECO:0000313" key="1">
    <source>
        <dbReference type="EMBL" id="LAA95527.1"/>
    </source>
</evidence>
<proteinExistence type="predicted"/>
<sequence length="102" mass="10906">MVVAAQKGGGKSSPGAGQQIVRCWTSSGEVGSPWVWANRPQKERWHGADPRPAFLMTLASLWVLVAATPLEVPQVQNSGFGSQFYYLCSLASSSSVICAPRL</sequence>
<dbReference type="EMBL" id="IACK01184688">
    <property type="protein sequence ID" value="LAA95527.1"/>
    <property type="molecule type" value="Transcribed_RNA"/>
</dbReference>
<name>A0A2D4JGI3_MICLE</name>
<reference evidence="1" key="2">
    <citation type="submission" date="2017-11" db="EMBL/GenBank/DDBJ databases">
        <title>Coralsnake Venomics: Analyses of Venom Gland Transcriptomes and Proteomes of Six Brazilian Taxa.</title>
        <authorList>
            <person name="Aird S.D."/>
            <person name="Jorge da Silva N."/>
            <person name="Qiu L."/>
            <person name="Villar-Briones A."/>
            <person name="Aparecida-Saddi V."/>
            <person name="Campos-Telles M.P."/>
            <person name="Grau M."/>
            <person name="Mikheyev A.S."/>
        </authorList>
    </citation>
    <scope>NUCLEOTIDE SEQUENCE</scope>
    <source>
        <tissue evidence="1">Venom_gland</tissue>
    </source>
</reference>
<dbReference type="AlphaFoldDB" id="A0A2D4JGI3"/>
<accession>A0A2D4JGI3</accession>